<dbReference type="GO" id="GO:0032040">
    <property type="term" value="C:small-subunit processome"/>
    <property type="evidence" value="ECO:0007669"/>
    <property type="project" value="UniProtKB-ARBA"/>
</dbReference>
<keyword evidence="5" id="KW-0378">Hydrolase</keyword>
<dbReference type="OMA" id="KLHVPMV"/>
<keyword evidence="14" id="KW-1185">Reference proteome</keyword>
<dbReference type="EnsemblMetazoa" id="XM_022804529">
    <property type="protein sequence ID" value="XP_022660264"/>
    <property type="gene ID" value="LOC111249982"/>
</dbReference>
<protein>
    <recommendedName>
        <fullName evidence="12">Bms1-type G domain-containing protein</fullName>
    </recommendedName>
</protein>
<evidence type="ECO:0000313" key="13">
    <source>
        <dbReference type="EnsemblMetazoa" id="XP_022660272"/>
    </source>
</evidence>
<dbReference type="GO" id="GO:0005524">
    <property type="term" value="F:ATP binding"/>
    <property type="evidence" value="ECO:0007669"/>
    <property type="project" value="UniProtKB-KW"/>
</dbReference>
<organism evidence="13 14">
    <name type="scientific">Varroa destructor</name>
    <name type="common">Honeybee mite</name>
    <dbReference type="NCBI Taxonomy" id="109461"/>
    <lineage>
        <taxon>Eukaryota</taxon>
        <taxon>Metazoa</taxon>
        <taxon>Ecdysozoa</taxon>
        <taxon>Arthropoda</taxon>
        <taxon>Chelicerata</taxon>
        <taxon>Arachnida</taxon>
        <taxon>Acari</taxon>
        <taxon>Parasitiformes</taxon>
        <taxon>Mesostigmata</taxon>
        <taxon>Gamasina</taxon>
        <taxon>Dermanyssoidea</taxon>
        <taxon>Varroidae</taxon>
        <taxon>Varroa</taxon>
    </lineage>
</organism>
<dbReference type="Gene3D" id="3.40.50.300">
    <property type="entry name" value="P-loop containing nucleotide triphosphate hydrolases"/>
    <property type="match status" value="1"/>
</dbReference>
<evidence type="ECO:0000256" key="6">
    <source>
        <dbReference type="ARBA" id="ARBA00022840"/>
    </source>
</evidence>
<feature type="region of interest" description="Disordered" evidence="11">
    <location>
        <begin position="27"/>
        <end position="64"/>
    </location>
</feature>
<dbReference type="RefSeq" id="XP_022660245.1">
    <property type="nucleotide sequence ID" value="XM_022804510.1"/>
</dbReference>
<dbReference type="PROSITE" id="PS51714">
    <property type="entry name" value="G_BMS1"/>
    <property type="match status" value="1"/>
</dbReference>
<dbReference type="SMART" id="SM00785">
    <property type="entry name" value="AARP2CN"/>
    <property type="match status" value="1"/>
</dbReference>
<dbReference type="InterPro" id="IPR030387">
    <property type="entry name" value="G_Bms1/Tsr1_dom"/>
</dbReference>
<evidence type="ECO:0000256" key="3">
    <source>
        <dbReference type="ARBA" id="ARBA00022553"/>
    </source>
</evidence>
<evidence type="ECO:0000313" key="14">
    <source>
        <dbReference type="Proteomes" id="UP000594260"/>
    </source>
</evidence>
<dbReference type="SUPFAM" id="SSF52540">
    <property type="entry name" value="P-loop containing nucleoside triphosphate hydrolases"/>
    <property type="match status" value="1"/>
</dbReference>
<feature type="compositionally biased region" description="Basic and acidic residues" evidence="11">
    <location>
        <begin position="673"/>
        <end position="684"/>
    </location>
</feature>
<dbReference type="InParanoid" id="A0A7M7KAB1"/>
<feature type="compositionally biased region" description="Basic and acidic residues" evidence="11">
    <location>
        <begin position="436"/>
        <end position="447"/>
    </location>
</feature>
<dbReference type="FunCoup" id="A0A7M7KAB1">
    <property type="interactions" value="2208"/>
</dbReference>
<dbReference type="EnsemblMetazoa" id="XM_022804520">
    <property type="protein sequence ID" value="XP_022660255"/>
    <property type="gene ID" value="LOC111249982"/>
</dbReference>
<dbReference type="GO" id="GO:0005654">
    <property type="term" value="C:nucleoplasm"/>
    <property type="evidence" value="ECO:0007669"/>
    <property type="project" value="UniProtKB-ARBA"/>
</dbReference>
<feature type="domain" description="Bms1-type G" evidence="12">
    <location>
        <begin position="111"/>
        <end position="275"/>
    </location>
</feature>
<evidence type="ECO:0000256" key="1">
    <source>
        <dbReference type="ARBA" id="ARBA00004604"/>
    </source>
</evidence>
<keyword evidence="2" id="KW-0690">Ribosome biogenesis</keyword>
<dbReference type="GO" id="GO:0000462">
    <property type="term" value="P:maturation of SSU-rRNA from tricistronic rRNA transcript (SSU-rRNA, 5.8S rRNA, LSU-rRNA)"/>
    <property type="evidence" value="ECO:0007669"/>
    <property type="project" value="TreeGrafter"/>
</dbReference>
<dbReference type="RefSeq" id="XP_022660255.1">
    <property type="nucleotide sequence ID" value="XM_022804520.1"/>
</dbReference>
<dbReference type="GO" id="GO:0030686">
    <property type="term" value="C:90S preribosome"/>
    <property type="evidence" value="ECO:0007669"/>
    <property type="project" value="TreeGrafter"/>
</dbReference>
<dbReference type="GO" id="GO:0003924">
    <property type="term" value="F:GTPase activity"/>
    <property type="evidence" value="ECO:0007669"/>
    <property type="project" value="InterPro"/>
</dbReference>
<dbReference type="OrthoDB" id="10260897at2759"/>
<dbReference type="PANTHER" id="PTHR12858">
    <property type="entry name" value="RIBOSOME BIOGENESIS PROTEIN"/>
    <property type="match status" value="1"/>
</dbReference>
<dbReference type="SMART" id="SM01362">
    <property type="entry name" value="DUF663"/>
    <property type="match status" value="1"/>
</dbReference>
<keyword evidence="6" id="KW-0067">ATP-binding</keyword>
<proteinExistence type="inferred from homology"/>
<keyword evidence="4" id="KW-0547">Nucleotide-binding</keyword>
<dbReference type="RefSeq" id="XP_022660264.1">
    <property type="nucleotide sequence ID" value="XM_022804529.1"/>
</dbReference>
<name>A0A7M7KAB1_VARDE</name>
<evidence type="ECO:0000256" key="10">
    <source>
        <dbReference type="ARBA" id="ARBA00061391"/>
    </source>
</evidence>
<accession>A0A7M7KAB1</accession>
<dbReference type="GO" id="GO:0005525">
    <property type="term" value="F:GTP binding"/>
    <property type="evidence" value="ECO:0007669"/>
    <property type="project" value="UniProtKB-KW"/>
</dbReference>
<dbReference type="EnsemblMetazoa" id="XM_022804537">
    <property type="protein sequence ID" value="XP_022660272"/>
    <property type="gene ID" value="LOC111249982"/>
</dbReference>
<dbReference type="Pfam" id="PF00009">
    <property type="entry name" value="GTP_EFTU"/>
    <property type="match status" value="1"/>
</dbReference>
<evidence type="ECO:0000259" key="12">
    <source>
        <dbReference type="PROSITE" id="PS51714"/>
    </source>
</evidence>
<evidence type="ECO:0000256" key="9">
    <source>
        <dbReference type="ARBA" id="ARBA00049117"/>
    </source>
</evidence>
<evidence type="ECO:0000256" key="2">
    <source>
        <dbReference type="ARBA" id="ARBA00022517"/>
    </source>
</evidence>
<keyword evidence="7" id="KW-0342">GTP-binding</keyword>
<dbReference type="CDD" id="cd01882">
    <property type="entry name" value="BMS1"/>
    <property type="match status" value="1"/>
</dbReference>
<dbReference type="InterPro" id="IPR007034">
    <property type="entry name" value="BMS1_TSR1_C"/>
</dbReference>
<dbReference type="RefSeq" id="XP_022660272.1">
    <property type="nucleotide sequence ID" value="XM_022804537.1"/>
</dbReference>
<dbReference type="InterPro" id="IPR027417">
    <property type="entry name" value="P-loop_NTPase"/>
</dbReference>
<comment type="catalytic activity">
    <reaction evidence="9">
        <text>GTP + H2O = GDP + phosphate + H(+)</text>
        <dbReference type="Rhea" id="RHEA:19669"/>
        <dbReference type="ChEBI" id="CHEBI:15377"/>
        <dbReference type="ChEBI" id="CHEBI:15378"/>
        <dbReference type="ChEBI" id="CHEBI:37565"/>
        <dbReference type="ChEBI" id="CHEBI:43474"/>
        <dbReference type="ChEBI" id="CHEBI:58189"/>
    </reaction>
    <physiologicalReaction direction="left-to-right" evidence="9">
        <dbReference type="Rhea" id="RHEA:19670"/>
    </physiologicalReaction>
</comment>
<dbReference type="InterPro" id="IPR000795">
    <property type="entry name" value="T_Tr_GTP-bd_dom"/>
</dbReference>
<dbReference type="GeneID" id="111249982"/>
<dbReference type="Proteomes" id="UP000594260">
    <property type="component" value="Unplaced"/>
</dbReference>
<dbReference type="Pfam" id="PF04950">
    <property type="entry name" value="RIBIOP_C"/>
    <property type="match status" value="1"/>
</dbReference>
<evidence type="ECO:0000256" key="7">
    <source>
        <dbReference type="ARBA" id="ARBA00023134"/>
    </source>
</evidence>
<keyword evidence="3" id="KW-0597">Phosphoprotein</keyword>
<dbReference type="InterPro" id="IPR037875">
    <property type="entry name" value="Bms1_N"/>
</dbReference>
<evidence type="ECO:0000256" key="5">
    <source>
        <dbReference type="ARBA" id="ARBA00022801"/>
    </source>
</evidence>
<comment type="subcellular location">
    <subcellularLocation>
        <location evidence="1">Nucleus</location>
        <location evidence="1">Nucleolus</location>
    </subcellularLocation>
</comment>
<dbReference type="AlphaFoldDB" id="A0A7M7KAB1"/>
<evidence type="ECO:0000256" key="11">
    <source>
        <dbReference type="SAM" id="MobiDB-lite"/>
    </source>
</evidence>
<evidence type="ECO:0000256" key="8">
    <source>
        <dbReference type="ARBA" id="ARBA00023242"/>
    </source>
</evidence>
<reference evidence="13" key="1">
    <citation type="submission" date="2021-01" db="UniProtKB">
        <authorList>
            <consortium name="EnsemblMetazoa"/>
        </authorList>
    </citation>
    <scope>IDENTIFICATION</scope>
</reference>
<dbReference type="EnsemblMetazoa" id="XM_022804510">
    <property type="protein sequence ID" value="XP_022660245"/>
    <property type="gene ID" value="LOC111249982"/>
</dbReference>
<dbReference type="GO" id="GO:0034511">
    <property type="term" value="F:U3 snoRNA binding"/>
    <property type="evidence" value="ECO:0007669"/>
    <property type="project" value="TreeGrafter"/>
</dbReference>
<dbReference type="Pfam" id="PF08142">
    <property type="entry name" value="AARP2CN"/>
    <property type="match status" value="1"/>
</dbReference>
<sequence length="1163" mass="133064">MYLPVYVVSCLNCSASKSQFNFQGRNSKMADSATDGGDRPQKKHVASHSGRKAEKKKAKANKQGAITKTNNAKAFAFNSAVKAEKMFRRRKDLQEKRHHIPLVDRTPIEPPPYVVAIVGPPKVGKSTLLKCLIKNYTRQIINNINGPVTVVSGKKRRLTLMECNNDINSMIDTAKVADLVLLVVDASYGFEMETFEFLNICQVHGFPRIMGVLTHLDQIKSHKTLRNTKKQMKHRFWTEIYQGAKLFYLSGMVHGGYLKHEIHNLGRFMSTIKFRPLDWRTSHPYILADRFEDITGQELIRQNPKIDRTICLYGYSRGAHLKQNALFHIPGCGDYTAADISYLPDPCPLPDKLKKRKLDDRERLIYAPMSGVGGVVFDKDAVYIDLQGSHSHHTGTAADEELDEEQGLLDGLLQTKVPLDQKITNTGFTLLSGTKPLDKDETNELTKRVRRSMGPLDEIQKSDAGSNGSDSDEDEDEDEQDDSDDEHDDSESKDDGKSYDMKNNWGHKFLEEEDVEMAATENESDGDEDMLPIARDQMMKKLAEGYAARSKKLGNLQFLVYGGAKKASRQTDFEGGSDKEGEDDEVFGGLFTKTKRSEGKIQTKKDLNAPENTRHRLIVDEIDYDQVCLSIRDCFVTGRWAADEDAEQLLAQAKQDDEELFGDFEDLEKQLKDEEQAEQEEKKQHPQKKATTHEERLKQIEAKRLEKKKRLKEMFDQEYDDKGDDKTLYDEIKEEMNQQAQLNKAEFADLDDSRRVLFEGFRAGLYVRVELRGLPCELVQNFDPSYPIVLGGLNTAENRVGYLQVRVKKHRWFKKILKSADPLVMSLGWRRFQTTPVFFTQDHNMRQRFLKYTPMHLHCYAAFWGPITPQNSGFIAIQNSVQDKSDFRVCATGVVLEIDKTTQIVKKLKLTGTPIKVKNKTAFIEGMFNSIIEVTKFEGAALRTVAGIRGQIKKPIKAPPGAFRAAFEDRLLKADIVFLRTWYTVPVPKFFITVNTLLLPSSEKDKWKGMKTVGELRAEKGLRAPVNQDSLYTGVERREFFEKPLRLPKSLQAALPYKDKPKQETIIEGGNALHRVAIVPDEQQQRVSKMMTMMRTVHSEKQLKMRREMEERVRQHKRAMEAQELKRLVKQRQVKRHICKVLQQNELKRQKMQAGKIGRKKLE</sequence>
<keyword evidence="8" id="KW-0539">Nucleus</keyword>
<feature type="compositionally biased region" description="Acidic residues" evidence="11">
    <location>
        <begin position="470"/>
        <end position="492"/>
    </location>
</feature>
<dbReference type="GO" id="GO:0000479">
    <property type="term" value="P:endonucleolytic cleavage of tricistronic rRNA transcript (SSU-rRNA, 5.8S rRNA, LSU-rRNA)"/>
    <property type="evidence" value="ECO:0007669"/>
    <property type="project" value="TreeGrafter"/>
</dbReference>
<evidence type="ECO:0000256" key="4">
    <source>
        <dbReference type="ARBA" id="ARBA00022741"/>
    </source>
</evidence>
<dbReference type="InterPro" id="IPR039761">
    <property type="entry name" value="Bms1/Tsr1"/>
</dbReference>
<dbReference type="FunFam" id="3.40.50.300:FF:000105">
    <property type="entry name" value="BMS1 ribosome biogenesis factor"/>
    <property type="match status" value="1"/>
</dbReference>
<dbReference type="PANTHER" id="PTHR12858:SF2">
    <property type="entry name" value="RIBOSOME BIOGENESIS PROTEIN BMS1 HOMOLOG"/>
    <property type="match status" value="1"/>
</dbReference>
<feature type="compositionally biased region" description="Basic residues" evidence="11">
    <location>
        <begin position="41"/>
        <end position="60"/>
    </location>
</feature>
<comment type="similarity">
    <text evidence="10">Belongs to the TRAFAC class translation factor GTPase superfamily. Bms1-like GTPase family. BMS1 subfamily.</text>
</comment>
<feature type="region of interest" description="Disordered" evidence="11">
    <location>
        <begin position="429"/>
        <end position="502"/>
    </location>
</feature>
<dbReference type="KEGG" id="vde:111249982"/>
<dbReference type="InterPro" id="IPR012948">
    <property type="entry name" value="AARP2CN"/>
</dbReference>
<feature type="region of interest" description="Disordered" evidence="11">
    <location>
        <begin position="673"/>
        <end position="697"/>
    </location>
</feature>